<dbReference type="GO" id="GO:0031388">
    <property type="term" value="P:organic acid phosphorylation"/>
    <property type="evidence" value="ECO:0007669"/>
    <property type="project" value="UniProtKB-UniRule"/>
</dbReference>
<dbReference type="Proteomes" id="UP000294292">
    <property type="component" value="Chromosome"/>
</dbReference>
<keyword evidence="6" id="KW-1185">Reference proteome</keyword>
<dbReference type="KEGG" id="panc:E2636_15025"/>
<dbReference type="PANTHER" id="PTHR21599">
    <property type="entry name" value="GLYCERATE KINASE"/>
    <property type="match status" value="1"/>
</dbReference>
<dbReference type="GO" id="GO:0008887">
    <property type="term" value="F:glycerate kinase activity"/>
    <property type="evidence" value="ECO:0007669"/>
    <property type="project" value="UniProtKB-UniRule"/>
</dbReference>
<dbReference type="InterPro" id="IPR004381">
    <property type="entry name" value="Glycerate_kinase"/>
</dbReference>
<dbReference type="InterPro" id="IPR018197">
    <property type="entry name" value="Glycerate_kinase_RE-like"/>
</dbReference>
<dbReference type="Gene3D" id="3.90.1510.10">
    <property type="entry name" value="Glycerate kinase, domain 2"/>
    <property type="match status" value="1"/>
</dbReference>
<dbReference type="NCBIfam" id="TIGR00045">
    <property type="entry name" value="glycerate kinase"/>
    <property type="match status" value="1"/>
</dbReference>
<reference evidence="5 6" key="1">
    <citation type="submission" date="2019-03" db="EMBL/GenBank/DDBJ databases">
        <title>Complete genome sequence of Paenisporosarcina antarctica CGMCC 1.6503T.</title>
        <authorList>
            <person name="Rong J.-C."/>
            <person name="Chi N.-Y."/>
            <person name="Zhang Q.-F."/>
        </authorList>
    </citation>
    <scope>NUCLEOTIDE SEQUENCE [LARGE SCALE GENOMIC DNA]</scope>
    <source>
        <strain evidence="5 6">CGMCC 1.6503</strain>
    </source>
</reference>
<name>A0A4P7A1A5_9BACL</name>
<evidence type="ECO:0000313" key="6">
    <source>
        <dbReference type="Proteomes" id="UP000294292"/>
    </source>
</evidence>
<proteinExistence type="inferred from homology"/>
<dbReference type="AlphaFoldDB" id="A0A4P7A1A5"/>
<dbReference type="PIRSF" id="PIRSF006078">
    <property type="entry name" value="GlxK"/>
    <property type="match status" value="1"/>
</dbReference>
<sequence length="378" mass="40403">MKIVISPDSFKGSLSAVEVAQAMVAGIRAFDQSIETLILPVADGGEGTLESLLSATKGRTVSVIVHDPLERKISAEYGVLGDEETCVIEMAKASGITLLHTEERNPLIATSFGTGELIKHALDAGFRKFIVGIGGSATNDGGMGMLKALGMKFQSQKGEDLETGGSALSNLAYIDVVDFDSRIKESEFIIACDVNNPFIGPNGASFVFGPQKGATEKMVSLLDHNLKIFADVIEQTSGLSIHHRQGAGAAGGLGGAIQAFFPYIMKPGIEVMMEAVEFRERIINADLIITGEGRSDEQTLSGKAPYGVAKVARELGIPVMLLSGYITPSSKKCLTPHFDMIESVVNDVVSQKESMEHAAHYIKIQTHQLISSYIELKK</sequence>
<evidence type="ECO:0000313" key="5">
    <source>
        <dbReference type="EMBL" id="QBP42384.1"/>
    </source>
</evidence>
<dbReference type="InterPro" id="IPR018193">
    <property type="entry name" value="Glyc_kinase_flavodox-like_fold"/>
</dbReference>
<evidence type="ECO:0000256" key="2">
    <source>
        <dbReference type="ARBA" id="ARBA00022679"/>
    </source>
</evidence>
<gene>
    <name evidence="5" type="ORF">E2636_15025</name>
</gene>
<organism evidence="5 6">
    <name type="scientific">Paenisporosarcina antarctica</name>
    <dbReference type="NCBI Taxonomy" id="417367"/>
    <lineage>
        <taxon>Bacteria</taxon>
        <taxon>Bacillati</taxon>
        <taxon>Bacillota</taxon>
        <taxon>Bacilli</taxon>
        <taxon>Bacillales</taxon>
        <taxon>Caryophanaceae</taxon>
        <taxon>Paenisporosarcina</taxon>
    </lineage>
</organism>
<dbReference type="Pfam" id="PF02595">
    <property type="entry name" value="Gly_kinase"/>
    <property type="match status" value="1"/>
</dbReference>
<dbReference type="EMBL" id="CP038015">
    <property type="protein sequence ID" value="QBP42384.1"/>
    <property type="molecule type" value="Genomic_DNA"/>
</dbReference>
<protein>
    <submittedName>
        <fullName evidence="5">Glycerate kinase</fullName>
    </submittedName>
</protein>
<comment type="similarity">
    <text evidence="1 4">Belongs to the glycerate kinase type-1 family.</text>
</comment>
<accession>A0A4P7A1A5</accession>
<dbReference type="RefSeq" id="WP_134210935.1">
    <property type="nucleotide sequence ID" value="NZ_CP038015.1"/>
</dbReference>
<evidence type="ECO:0000256" key="1">
    <source>
        <dbReference type="ARBA" id="ARBA00006284"/>
    </source>
</evidence>
<evidence type="ECO:0000256" key="4">
    <source>
        <dbReference type="PIRNR" id="PIRNR006078"/>
    </source>
</evidence>
<dbReference type="PANTHER" id="PTHR21599:SF0">
    <property type="entry name" value="GLYCERATE KINASE"/>
    <property type="match status" value="1"/>
</dbReference>
<dbReference type="Gene3D" id="3.40.50.10350">
    <property type="entry name" value="Glycerate kinase, domain 1"/>
    <property type="match status" value="1"/>
</dbReference>
<dbReference type="InterPro" id="IPR036129">
    <property type="entry name" value="Glycerate_kinase_sf"/>
</dbReference>
<keyword evidence="2 4" id="KW-0808">Transferase</keyword>
<keyword evidence="3 4" id="KW-0418">Kinase</keyword>
<dbReference type="OrthoDB" id="9774290at2"/>
<dbReference type="SUPFAM" id="SSF110738">
    <property type="entry name" value="Glycerate kinase I"/>
    <property type="match status" value="1"/>
</dbReference>
<evidence type="ECO:0000256" key="3">
    <source>
        <dbReference type="ARBA" id="ARBA00022777"/>
    </source>
</evidence>